<dbReference type="InterPro" id="IPR015495">
    <property type="entry name" value="Myb_TF_plants"/>
</dbReference>
<organism evidence="10 11">
    <name type="scientific">Oryza rufipogon</name>
    <name type="common">Brownbeard rice</name>
    <name type="synonym">Asian wild rice</name>
    <dbReference type="NCBI Taxonomy" id="4529"/>
    <lineage>
        <taxon>Eukaryota</taxon>
        <taxon>Viridiplantae</taxon>
        <taxon>Streptophyta</taxon>
        <taxon>Embryophyta</taxon>
        <taxon>Tracheophyta</taxon>
        <taxon>Spermatophyta</taxon>
        <taxon>Magnoliopsida</taxon>
        <taxon>Liliopsida</taxon>
        <taxon>Poales</taxon>
        <taxon>Poaceae</taxon>
        <taxon>BOP clade</taxon>
        <taxon>Oryzoideae</taxon>
        <taxon>Oryzeae</taxon>
        <taxon>Oryzinae</taxon>
        <taxon>Oryza</taxon>
    </lineage>
</organism>
<dbReference type="FunFam" id="1.10.10.60:FF:000001">
    <property type="entry name" value="MYB-related transcription factor"/>
    <property type="match status" value="1"/>
</dbReference>
<dbReference type="PANTHER" id="PTHR10641">
    <property type="entry name" value="MYB FAMILY TRANSCRIPTION FACTOR"/>
    <property type="match status" value="1"/>
</dbReference>
<keyword evidence="6" id="KW-0539">Nucleus</keyword>
<evidence type="ECO:0000259" key="8">
    <source>
        <dbReference type="PROSITE" id="PS50090"/>
    </source>
</evidence>
<dbReference type="FunFam" id="1.10.10.60:FF:000316">
    <property type="entry name" value="Transcription factor MYB15"/>
    <property type="match status" value="1"/>
</dbReference>
<dbReference type="SMR" id="A0A0E0NHZ2"/>
<reference evidence="10" key="2">
    <citation type="submission" date="2015-06" db="UniProtKB">
        <authorList>
            <consortium name="EnsemblPlants"/>
        </authorList>
    </citation>
    <scope>IDENTIFICATION</scope>
</reference>
<evidence type="ECO:0000256" key="1">
    <source>
        <dbReference type="ARBA" id="ARBA00004123"/>
    </source>
</evidence>
<dbReference type="EnsemblPlants" id="ORUFI02G25970.1">
    <property type="protein sequence ID" value="ORUFI02G25970.1"/>
    <property type="gene ID" value="ORUFI02G25970"/>
</dbReference>
<feature type="domain" description="HTH myb-type" evidence="9">
    <location>
        <begin position="62"/>
        <end position="116"/>
    </location>
</feature>
<accession>A0A0E0NHZ2</accession>
<dbReference type="PROSITE" id="PS50090">
    <property type="entry name" value="MYB_LIKE"/>
    <property type="match status" value="2"/>
</dbReference>
<dbReference type="Gene3D" id="1.10.10.60">
    <property type="entry name" value="Homeodomain-like"/>
    <property type="match status" value="2"/>
</dbReference>
<evidence type="ECO:0000313" key="11">
    <source>
        <dbReference type="Proteomes" id="UP000008022"/>
    </source>
</evidence>
<keyword evidence="2" id="KW-0677">Repeat</keyword>
<reference evidence="11" key="1">
    <citation type="submission" date="2013-06" db="EMBL/GenBank/DDBJ databases">
        <authorList>
            <person name="Zhao Q."/>
        </authorList>
    </citation>
    <scope>NUCLEOTIDE SEQUENCE</scope>
    <source>
        <strain evidence="11">cv. W1943</strain>
    </source>
</reference>
<dbReference type="InterPro" id="IPR001005">
    <property type="entry name" value="SANT/Myb"/>
</dbReference>
<dbReference type="InterPro" id="IPR017930">
    <property type="entry name" value="Myb_dom"/>
</dbReference>
<feature type="domain" description="HTH myb-type" evidence="9">
    <location>
        <begin position="9"/>
        <end position="61"/>
    </location>
</feature>
<dbReference type="SUPFAM" id="SSF46689">
    <property type="entry name" value="Homeodomain-like"/>
    <property type="match status" value="1"/>
</dbReference>
<feature type="domain" description="Myb-like" evidence="8">
    <location>
        <begin position="9"/>
        <end position="61"/>
    </location>
</feature>
<dbReference type="SMART" id="SM00717">
    <property type="entry name" value="SANT"/>
    <property type="match status" value="2"/>
</dbReference>
<evidence type="ECO:0000256" key="7">
    <source>
        <dbReference type="SAM" id="MobiDB-lite"/>
    </source>
</evidence>
<evidence type="ECO:0000313" key="10">
    <source>
        <dbReference type="EnsemblPlants" id="ORUFI02G25970.1"/>
    </source>
</evidence>
<dbReference type="GO" id="GO:0003677">
    <property type="term" value="F:DNA binding"/>
    <property type="evidence" value="ECO:0007669"/>
    <property type="project" value="UniProtKB-KW"/>
</dbReference>
<dbReference type="Gramene" id="ORUFI02G25970.1">
    <property type="protein sequence ID" value="ORUFI02G25970.1"/>
    <property type="gene ID" value="ORUFI02G25970"/>
</dbReference>
<protein>
    <submittedName>
        <fullName evidence="10">Uncharacterized protein</fullName>
    </submittedName>
</protein>
<dbReference type="PROSITE" id="PS51294">
    <property type="entry name" value="HTH_MYB"/>
    <property type="match status" value="2"/>
</dbReference>
<sequence length="258" mass="28469">MGRAPCCEKMGLKRGPWTAEEDRILVAHIERHGHSNWRALPRQAGLLRCGKSCRLRWINYLRPDIKRGNFTREEEDAIIHLHDLLGNRWSAIAARLPGRTDNEIKNVWHTHLKKRLEPKPSSGREAAAPKRKATKKAAAVAVAIDVPTTVPVSPEQSLSTTTTSAATTEEYSYSMASSADHNTTDSFTSEEEFQIDDSFWSETLAMTVDSTDSGMEMSGGDPLGAGGASPSSSNDDDMDDFWLKLFIQAGGMQNLPQI</sequence>
<name>A0A0E0NHZ2_ORYRU</name>
<dbReference type="CDD" id="cd00167">
    <property type="entry name" value="SANT"/>
    <property type="match status" value="2"/>
</dbReference>
<dbReference type="OMA" id="MEREDAC"/>
<dbReference type="eggNOG" id="KOG0048">
    <property type="taxonomic scope" value="Eukaryota"/>
</dbReference>
<proteinExistence type="predicted"/>
<feature type="domain" description="Myb-like" evidence="8">
    <location>
        <begin position="62"/>
        <end position="112"/>
    </location>
</feature>
<evidence type="ECO:0000256" key="3">
    <source>
        <dbReference type="ARBA" id="ARBA00023015"/>
    </source>
</evidence>
<evidence type="ECO:0000256" key="2">
    <source>
        <dbReference type="ARBA" id="ARBA00022737"/>
    </source>
</evidence>
<dbReference type="AlphaFoldDB" id="A0A0E0NHZ2"/>
<feature type="region of interest" description="Disordered" evidence="7">
    <location>
        <begin position="211"/>
        <end position="234"/>
    </location>
</feature>
<keyword evidence="3" id="KW-0805">Transcription regulation</keyword>
<keyword evidence="11" id="KW-1185">Reference proteome</keyword>
<dbReference type="InterPro" id="IPR009057">
    <property type="entry name" value="Homeodomain-like_sf"/>
</dbReference>
<dbReference type="STRING" id="4529.A0A0E0NHZ2"/>
<evidence type="ECO:0000256" key="4">
    <source>
        <dbReference type="ARBA" id="ARBA00023125"/>
    </source>
</evidence>
<dbReference type="PANTHER" id="PTHR10641:SF1341">
    <property type="entry name" value="TRANSCRIPTION FACTOR MYB30"/>
    <property type="match status" value="1"/>
</dbReference>
<dbReference type="HOGENOM" id="CLU_028567_6_4_1"/>
<evidence type="ECO:0000256" key="5">
    <source>
        <dbReference type="ARBA" id="ARBA00023163"/>
    </source>
</evidence>
<dbReference type="Pfam" id="PF00249">
    <property type="entry name" value="Myb_DNA-binding"/>
    <property type="match status" value="2"/>
</dbReference>
<keyword evidence="5" id="KW-0804">Transcription</keyword>
<keyword evidence="4" id="KW-0238">DNA-binding</keyword>
<dbReference type="Proteomes" id="UP000008022">
    <property type="component" value="Unassembled WGS sequence"/>
</dbReference>
<evidence type="ECO:0000259" key="9">
    <source>
        <dbReference type="PROSITE" id="PS51294"/>
    </source>
</evidence>
<evidence type="ECO:0000256" key="6">
    <source>
        <dbReference type="ARBA" id="ARBA00023242"/>
    </source>
</evidence>
<dbReference type="GO" id="GO:0005634">
    <property type="term" value="C:nucleus"/>
    <property type="evidence" value="ECO:0007669"/>
    <property type="project" value="UniProtKB-SubCell"/>
</dbReference>
<comment type="subcellular location">
    <subcellularLocation>
        <location evidence="1">Nucleus</location>
    </subcellularLocation>
</comment>